<evidence type="ECO:0000256" key="2">
    <source>
        <dbReference type="ARBA" id="ARBA00022475"/>
    </source>
</evidence>
<evidence type="ECO:0000256" key="6">
    <source>
        <dbReference type="ARBA" id="ARBA00022989"/>
    </source>
</evidence>
<feature type="domain" description="CAAX prenyl protease 2/Lysostaphin resistance protein A-like" evidence="9">
    <location>
        <begin position="433"/>
        <end position="520"/>
    </location>
</feature>
<evidence type="ECO:0000313" key="11">
    <source>
        <dbReference type="Proteomes" id="UP000612855"/>
    </source>
</evidence>
<feature type="transmembrane region" description="Helical" evidence="8">
    <location>
        <begin position="511"/>
        <end position="533"/>
    </location>
</feature>
<reference evidence="11" key="1">
    <citation type="journal article" date="2019" name="Int. J. Syst. Evol. Microbiol.">
        <title>The Global Catalogue of Microorganisms (GCM) 10K type strain sequencing project: providing services to taxonomists for standard genome sequencing and annotation.</title>
        <authorList>
            <consortium name="The Broad Institute Genomics Platform"/>
            <consortium name="The Broad Institute Genome Sequencing Center for Infectious Disease"/>
            <person name="Wu L."/>
            <person name="Ma J."/>
        </authorList>
    </citation>
    <scope>NUCLEOTIDE SEQUENCE [LARGE SCALE GENOMIC DNA]</scope>
    <source>
        <strain evidence="11">CGMCC 1.12664</strain>
    </source>
</reference>
<feature type="transmembrane region" description="Helical" evidence="8">
    <location>
        <begin position="466"/>
        <end position="484"/>
    </location>
</feature>
<dbReference type="InterPro" id="IPR019127">
    <property type="entry name" value="Exosortase"/>
</dbReference>
<keyword evidence="3" id="KW-0645">Protease</keyword>
<dbReference type="GO" id="GO:0005886">
    <property type="term" value="C:plasma membrane"/>
    <property type="evidence" value="ECO:0007669"/>
    <property type="project" value="UniProtKB-SubCell"/>
</dbReference>
<dbReference type="Pfam" id="PF09721">
    <property type="entry name" value="Exosortase_EpsH"/>
    <property type="match status" value="1"/>
</dbReference>
<keyword evidence="4 8" id="KW-0812">Transmembrane</keyword>
<dbReference type="InterPro" id="IPR026392">
    <property type="entry name" value="Exo/Archaeosortase_dom"/>
</dbReference>
<evidence type="ECO:0000256" key="8">
    <source>
        <dbReference type="SAM" id="Phobius"/>
    </source>
</evidence>
<dbReference type="GO" id="GO:0006508">
    <property type="term" value="P:proteolysis"/>
    <property type="evidence" value="ECO:0007669"/>
    <property type="project" value="UniProtKB-KW"/>
</dbReference>
<proteinExistence type="predicted"/>
<protein>
    <recommendedName>
        <fullName evidence="9">CAAX prenyl protease 2/Lysostaphin resistance protein A-like domain-containing protein</fullName>
    </recommendedName>
</protein>
<feature type="transmembrane region" description="Helical" evidence="8">
    <location>
        <begin position="367"/>
        <end position="387"/>
    </location>
</feature>
<dbReference type="Pfam" id="PF02517">
    <property type="entry name" value="Rce1-like"/>
    <property type="match status" value="1"/>
</dbReference>
<evidence type="ECO:0000256" key="3">
    <source>
        <dbReference type="ARBA" id="ARBA00022670"/>
    </source>
</evidence>
<evidence type="ECO:0000256" key="7">
    <source>
        <dbReference type="ARBA" id="ARBA00023136"/>
    </source>
</evidence>
<feature type="transmembrane region" description="Helical" evidence="8">
    <location>
        <begin position="426"/>
        <end position="445"/>
    </location>
</feature>
<evidence type="ECO:0000256" key="1">
    <source>
        <dbReference type="ARBA" id="ARBA00004651"/>
    </source>
</evidence>
<feature type="transmembrane region" description="Helical" evidence="8">
    <location>
        <begin position="222"/>
        <end position="246"/>
    </location>
</feature>
<comment type="subcellular location">
    <subcellularLocation>
        <location evidence="1">Cell membrane</location>
        <topology evidence="1">Multi-pass membrane protein</topology>
    </subcellularLocation>
</comment>
<dbReference type="InterPro" id="IPR014346">
    <property type="entry name" value="Prenyl_protease-related"/>
</dbReference>
<dbReference type="InterPro" id="IPR026420">
    <property type="entry name" value="Exo_VPEID"/>
</dbReference>
<keyword evidence="5" id="KW-0378">Hydrolase</keyword>
<feature type="transmembrane region" description="Helical" evidence="8">
    <location>
        <begin position="300"/>
        <end position="320"/>
    </location>
</feature>
<evidence type="ECO:0000256" key="5">
    <source>
        <dbReference type="ARBA" id="ARBA00022801"/>
    </source>
</evidence>
<feature type="transmembrane region" description="Helical" evidence="8">
    <location>
        <begin position="258"/>
        <end position="280"/>
    </location>
</feature>
<name>A0A916ZXW7_9RHOB</name>
<keyword evidence="6 8" id="KW-1133">Transmembrane helix</keyword>
<sequence length="534" mass="56248">MTASSDIAPRRHAPVAALILTGLLLAVEFAVIGVTFKHGIAFTCLDNWSPRACATASFSLVGLYCAAGVLALYFTLRPAILRDLIAEAGRTLLPLLANAAGVALALVPVLFLTEGSGDRWIGPSFLFWIAGMALMLGGAGLVLAPPARWRAFLAGSAGTLAPMLAVAVLTPWMSRSLAPLWNLEPIRDHTFTAVVWLVGAFGYQVDADPATKIIGSENFKVAVAPACSGIEGIALVTVFVTIYLALFRKEMRFPHALLLYPVGIATSALFNVLRIAVLLAIGLEGNPELAAGGFHSHAGWLLFTLIALGIIAVAQSVPALRRAPTRTTSAPAVPGFWSDPVVARILPFAVFMLTALFASALANTPGAVYPLRAALIAAVLLPFLPVYRRLTWRLDPLALVAGGVIGLVWVLIPVVPSDTPPYGELAGTALILWFVARGIGTVLLIPLVEELFFRDYLESRLRLRPGALWSVAAAIVTAALFAALHDRWAEAFAAGLVFSALARRGTVADAILAHAVANAVVFGVAMATGNLAII</sequence>
<feature type="transmembrane region" description="Helical" evidence="8">
    <location>
        <begin position="125"/>
        <end position="144"/>
    </location>
</feature>
<dbReference type="GO" id="GO:0004175">
    <property type="term" value="F:endopeptidase activity"/>
    <property type="evidence" value="ECO:0007669"/>
    <property type="project" value="UniProtKB-ARBA"/>
</dbReference>
<dbReference type="RefSeq" id="WP_188475840.1">
    <property type="nucleotide sequence ID" value="NZ_BMFJ01000001.1"/>
</dbReference>
<evidence type="ECO:0000259" key="9">
    <source>
        <dbReference type="Pfam" id="PF02517"/>
    </source>
</evidence>
<dbReference type="InterPro" id="IPR003675">
    <property type="entry name" value="Rce1/LyrA-like_dom"/>
</dbReference>
<feature type="transmembrane region" description="Helical" evidence="8">
    <location>
        <begin position="56"/>
        <end position="80"/>
    </location>
</feature>
<keyword evidence="11" id="KW-1185">Reference proteome</keyword>
<evidence type="ECO:0000313" key="10">
    <source>
        <dbReference type="EMBL" id="GGE17349.1"/>
    </source>
</evidence>
<comment type="caution">
    <text evidence="10">The sequence shown here is derived from an EMBL/GenBank/DDBJ whole genome shotgun (WGS) entry which is preliminary data.</text>
</comment>
<keyword evidence="7 8" id="KW-0472">Membrane</keyword>
<accession>A0A916ZXW7</accession>
<feature type="transmembrane region" description="Helical" evidence="8">
    <location>
        <begin position="12"/>
        <end position="36"/>
    </location>
</feature>
<dbReference type="NCBIfam" id="TIGR04162">
    <property type="entry name" value="exo_VPEID"/>
    <property type="match status" value="1"/>
</dbReference>
<feature type="transmembrane region" description="Helical" evidence="8">
    <location>
        <begin position="92"/>
        <end position="113"/>
    </location>
</feature>
<feature type="transmembrane region" description="Helical" evidence="8">
    <location>
        <begin position="341"/>
        <end position="361"/>
    </location>
</feature>
<keyword evidence="2" id="KW-1003">Cell membrane</keyword>
<dbReference type="NCBIfam" id="TIGR04178">
    <property type="entry name" value="exo_archaeo"/>
    <property type="match status" value="1"/>
</dbReference>
<dbReference type="Proteomes" id="UP000612855">
    <property type="component" value="Unassembled WGS sequence"/>
</dbReference>
<feature type="transmembrane region" description="Helical" evidence="8">
    <location>
        <begin position="151"/>
        <end position="173"/>
    </location>
</feature>
<dbReference type="EMBL" id="BMFJ01000001">
    <property type="protein sequence ID" value="GGE17349.1"/>
    <property type="molecule type" value="Genomic_DNA"/>
</dbReference>
<dbReference type="GO" id="GO:0080120">
    <property type="term" value="P:CAAX-box protein maturation"/>
    <property type="evidence" value="ECO:0007669"/>
    <property type="project" value="UniProtKB-ARBA"/>
</dbReference>
<dbReference type="NCBIfam" id="TIGR03008">
    <property type="entry name" value="pepcterm_CAAX"/>
    <property type="match status" value="1"/>
</dbReference>
<evidence type="ECO:0000256" key="4">
    <source>
        <dbReference type="ARBA" id="ARBA00022692"/>
    </source>
</evidence>
<dbReference type="AlphaFoldDB" id="A0A916ZXW7"/>
<feature type="transmembrane region" description="Helical" evidence="8">
    <location>
        <begin position="394"/>
        <end position="414"/>
    </location>
</feature>
<organism evidence="10 11">
    <name type="scientific">Primorskyibacter flagellatus</name>
    <dbReference type="NCBI Taxonomy" id="1387277"/>
    <lineage>
        <taxon>Bacteria</taxon>
        <taxon>Pseudomonadati</taxon>
        <taxon>Pseudomonadota</taxon>
        <taxon>Alphaproteobacteria</taxon>
        <taxon>Rhodobacterales</taxon>
        <taxon>Roseobacteraceae</taxon>
        <taxon>Primorskyibacter</taxon>
    </lineage>
</organism>
<gene>
    <name evidence="10" type="ORF">GCM10011360_02720</name>
</gene>